<proteinExistence type="predicted"/>
<keyword evidence="3" id="KW-1185">Reference proteome</keyword>
<dbReference type="Proteomes" id="UP001209878">
    <property type="component" value="Unassembled WGS sequence"/>
</dbReference>
<organism evidence="2 3">
    <name type="scientific">Ridgeia piscesae</name>
    <name type="common">Tubeworm</name>
    <dbReference type="NCBI Taxonomy" id="27915"/>
    <lineage>
        <taxon>Eukaryota</taxon>
        <taxon>Metazoa</taxon>
        <taxon>Spiralia</taxon>
        <taxon>Lophotrochozoa</taxon>
        <taxon>Annelida</taxon>
        <taxon>Polychaeta</taxon>
        <taxon>Sedentaria</taxon>
        <taxon>Canalipalpata</taxon>
        <taxon>Sabellida</taxon>
        <taxon>Siboglinidae</taxon>
        <taxon>Ridgeia</taxon>
    </lineage>
</organism>
<dbReference type="AlphaFoldDB" id="A0AAD9NP59"/>
<accession>A0AAD9NP59</accession>
<gene>
    <name evidence="2" type="ORF">NP493_814g01004</name>
</gene>
<protein>
    <recommendedName>
        <fullName evidence="1">CTHRC1 C-terminal domain-containing protein</fullName>
    </recommendedName>
</protein>
<evidence type="ECO:0000313" key="3">
    <source>
        <dbReference type="Proteomes" id="UP001209878"/>
    </source>
</evidence>
<dbReference type="Pfam" id="PF25815">
    <property type="entry name" value="CTHRC1_C"/>
    <property type="match status" value="1"/>
</dbReference>
<evidence type="ECO:0000259" key="1">
    <source>
        <dbReference type="Pfam" id="PF25815"/>
    </source>
</evidence>
<comment type="caution">
    <text evidence="2">The sequence shown here is derived from an EMBL/GenBank/DDBJ whole genome shotgun (WGS) entry which is preliminary data.</text>
</comment>
<sequence>MMSEIAKLRQQAASVYVGRISLKQCSKNNLHSDKDYGILLECVFEKKRDDTVLRIQWNGDMRLIHKGSKVGSCRRWYFTLNGKECSQPDTIDAVLFASKNDTNNHRPGNVEGYCSGVPAGTVKVAWNVGDCPLQWGTAYSAGDSFSGWVSTSRITVEEQIVHDAGDNIG</sequence>
<dbReference type="InterPro" id="IPR057873">
    <property type="entry name" value="CTHRC1_C"/>
</dbReference>
<reference evidence="2" key="1">
    <citation type="journal article" date="2023" name="Mol. Biol. Evol.">
        <title>Third-Generation Sequencing Reveals the Adaptive Role of the Epigenome in Three Deep-Sea Polychaetes.</title>
        <authorList>
            <person name="Perez M."/>
            <person name="Aroh O."/>
            <person name="Sun Y."/>
            <person name="Lan Y."/>
            <person name="Juniper S.K."/>
            <person name="Young C.R."/>
            <person name="Angers B."/>
            <person name="Qian P.Y."/>
        </authorList>
    </citation>
    <scope>NUCLEOTIDE SEQUENCE</scope>
    <source>
        <strain evidence="2">R07B-5</strain>
    </source>
</reference>
<dbReference type="EMBL" id="JAODUO010000814">
    <property type="protein sequence ID" value="KAK2174279.1"/>
    <property type="molecule type" value="Genomic_DNA"/>
</dbReference>
<name>A0AAD9NP59_RIDPI</name>
<feature type="domain" description="CTHRC1 C-terminal" evidence="1">
    <location>
        <begin position="22"/>
        <end position="156"/>
    </location>
</feature>
<evidence type="ECO:0000313" key="2">
    <source>
        <dbReference type="EMBL" id="KAK2174279.1"/>
    </source>
</evidence>